<reference evidence="2" key="1">
    <citation type="journal article" date="2018" name="Nat. Microbiol.">
        <title>Leveraging single-cell genomics to expand the fungal tree of life.</title>
        <authorList>
            <person name="Ahrendt S.R."/>
            <person name="Quandt C.A."/>
            <person name="Ciobanu D."/>
            <person name="Clum A."/>
            <person name="Salamov A."/>
            <person name="Andreopoulos B."/>
            <person name="Cheng J.F."/>
            <person name="Woyke T."/>
            <person name="Pelin A."/>
            <person name="Henrissat B."/>
            <person name="Reynolds N.K."/>
            <person name="Benny G.L."/>
            <person name="Smith M.E."/>
            <person name="James T.Y."/>
            <person name="Grigoriev I.V."/>
        </authorList>
    </citation>
    <scope>NUCLEOTIDE SEQUENCE [LARGE SCALE GENOMIC DNA]</scope>
</reference>
<gene>
    <name evidence="1" type="ORF">BDK51DRAFT_47518</name>
</gene>
<evidence type="ECO:0000313" key="2">
    <source>
        <dbReference type="Proteomes" id="UP000269721"/>
    </source>
</evidence>
<proteinExistence type="predicted"/>
<dbReference type="Proteomes" id="UP000269721">
    <property type="component" value="Unassembled WGS sequence"/>
</dbReference>
<dbReference type="AlphaFoldDB" id="A0A4P9W5M5"/>
<keyword evidence="2" id="KW-1185">Reference proteome</keyword>
<accession>A0A4P9W5M5</accession>
<dbReference type="EMBL" id="KZ998038">
    <property type="protein sequence ID" value="RKO86633.1"/>
    <property type="molecule type" value="Genomic_DNA"/>
</dbReference>
<name>A0A4P9W5M5_9FUNG</name>
<sequence length="223" mass="24207">MTTKRTLGSEAESDGGFRSFGWLTMEQNVNGRRFMGLSDRMGGGAEAKGRRPISVVRPADHGEGVRAGFWGCGGAAAGERKSPRVAGLNETRFHLADRGRRSASPLAAASGRVNRADTAGQIGKAKPIPPRIDIPNGLSCMDRDLTLQAILEPGDGWPIPTRLLEYHAVDPKLADIHPEEDVELEGALRHSKVVKEGNGGCQTGRRDRRQCHDERKSFYLSII</sequence>
<evidence type="ECO:0000313" key="1">
    <source>
        <dbReference type="EMBL" id="RKO86633.1"/>
    </source>
</evidence>
<protein>
    <submittedName>
        <fullName evidence="1">Uncharacterized protein</fullName>
    </submittedName>
</protein>
<organism evidence="1 2">
    <name type="scientific">Blyttiomyces helicus</name>
    <dbReference type="NCBI Taxonomy" id="388810"/>
    <lineage>
        <taxon>Eukaryota</taxon>
        <taxon>Fungi</taxon>
        <taxon>Fungi incertae sedis</taxon>
        <taxon>Chytridiomycota</taxon>
        <taxon>Chytridiomycota incertae sedis</taxon>
        <taxon>Chytridiomycetes</taxon>
        <taxon>Chytridiomycetes incertae sedis</taxon>
        <taxon>Blyttiomyces</taxon>
    </lineage>
</organism>